<keyword evidence="2" id="KW-0479">Metal-binding</keyword>
<keyword evidence="1" id="KW-0507">mRNA processing</keyword>
<sequence>ARWLKDGEHAKEWASKWEAGIKVSFEAYETVVEFVPVSQDLGDDVSLKEVERVSSLKEGSIKRARWIKPVERRSSRQRVAHAIFSFDSPESANQAISNGIIVQGKSLEARRSLPEPQRCLKCQRLGHFARECKREGDMCGRCAGRHPTNSCSSNERFCSNCNTSGHGAADRSCPSFMSRTRALYERRSDIQYRFFVTDIPETW</sequence>
<accession>A0A9W8TU46</accession>
<keyword evidence="9" id="KW-1185">Reference proteome</keyword>
<dbReference type="Proteomes" id="UP001142393">
    <property type="component" value="Unassembled WGS sequence"/>
</dbReference>
<organism evidence="8 9">
    <name type="scientific">Lentinula detonsa</name>
    <dbReference type="NCBI Taxonomy" id="2804962"/>
    <lineage>
        <taxon>Eukaryota</taxon>
        <taxon>Fungi</taxon>
        <taxon>Dikarya</taxon>
        <taxon>Basidiomycota</taxon>
        <taxon>Agaricomycotina</taxon>
        <taxon>Agaricomycetes</taxon>
        <taxon>Agaricomycetidae</taxon>
        <taxon>Agaricales</taxon>
        <taxon>Marasmiineae</taxon>
        <taxon>Omphalotaceae</taxon>
        <taxon>Lentinula</taxon>
    </lineage>
</organism>
<evidence type="ECO:0000256" key="3">
    <source>
        <dbReference type="ARBA" id="ARBA00022737"/>
    </source>
</evidence>
<dbReference type="SMART" id="SM00343">
    <property type="entry name" value="ZnF_C2HC"/>
    <property type="match status" value="2"/>
</dbReference>
<feature type="non-terminal residue" evidence="8">
    <location>
        <position position="203"/>
    </location>
</feature>
<feature type="domain" description="CCHC-type" evidence="7">
    <location>
        <begin position="118"/>
        <end position="134"/>
    </location>
</feature>
<dbReference type="InterPro" id="IPR001878">
    <property type="entry name" value="Znf_CCHC"/>
</dbReference>
<proteinExistence type="predicted"/>
<dbReference type="InterPro" id="IPR036875">
    <property type="entry name" value="Znf_CCHC_sf"/>
</dbReference>
<evidence type="ECO:0000313" key="9">
    <source>
        <dbReference type="Proteomes" id="UP001142393"/>
    </source>
</evidence>
<dbReference type="PROSITE" id="PS50158">
    <property type="entry name" value="ZF_CCHC"/>
    <property type="match status" value="1"/>
</dbReference>
<keyword evidence="5" id="KW-0862">Zinc</keyword>
<dbReference type="PANTHER" id="PTHR47103">
    <property type="entry name" value="DNA-BINDING PROTEIN"/>
    <property type="match status" value="1"/>
</dbReference>
<evidence type="ECO:0000256" key="4">
    <source>
        <dbReference type="ARBA" id="ARBA00022771"/>
    </source>
</evidence>
<dbReference type="GO" id="GO:0003676">
    <property type="term" value="F:nucleic acid binding"/>
    <property type="evidence" value="ECO:0007669"/>
    <property type="project" value="InterPro"/>
</dbReference>
<gene>
    <name evidence="8" type="ORF">DFH05DRAFT_1368874</name>
</gene>
<dbReference type="EMBL" id="JANVFU010000015">
    <property type="protein sequence ID" value="KAJ3740273.1"/>
    <property type="molecule type" value="Genomic_DNA"/>
</dbReference>
<evidence type="ECO:0000256" key="5">
    <source>
        <dbReference type="ARBA" id="ARBA00022833"/>
    </source>
</evidence>
<dbReference type="GO" id="GO:0006397">
    <property type="term" value="P:mRNA processing"/>
    <property type="evidence" value="ECO:0007669"/>
    <property type="project" value="UniProtKB-KW"/>
</dbReference>
<evidence type="ECO:0000313" key="8">
    <source>
        <dbReference type="EMBL" id="KAJ3740273.1"/>
    </source>
</evidence>
<comment type="caution">
    <text evidence="8">The sequence shown here is derived from an EMBL/GenBank/DDBJ whole genome shotgun (WGS) entry which is preliminary data.</text>
</comment>
<dbReference type="SUPFAM" id="SSF57756">
    <property type="entry name" value="Retrovirus zinc finger-like domains"/>
    <property type="match status" value="1"/>
</dbReference>
<dbReference type="AlphaFoldDB" id="A0A9W8TU46"/>
<dbReference type="Pfam" id="PF00098">
    <property type="entry name" value="zf-CCHC"/>
    <property type="match status" value="1"/>
</dbReference>
<protein>
    <recommendedName>
        <fullName evidence="7">CCHC-type domain-containing protein</fullName>
    </recommendedName>
</protein>
<feature type="non-terminal residue" evidence="8">
    <location>
        <position position="1"/>
    </location>
</feature>
<evidence type="ECO:0000259" key="7">
    <source>
        <dbReference type="PROSITE" id="PS50158"/>
    </source>
</evidence>
<dbReference type="PANTHER" id="PTHR47103:SF8">
    <property type="entry name" value="DNA-BINDING PROTEIN"/>
    <property type="match status" value="1"/>
</dbReference>
<name>A0A9W8TU46_9AGAR</name>
<evidence type="ECO:0000256" key="2">
    <source>
        <dbReference type="ARBA" id="ARBA00022723"/>
    </source>
</evidence>
<keyword evidence="3" id="KW-0677">Repeat</keyword>
<reference evidence="8 9" key="1">
    <citation type="journal article" date="2023" name="Proc. Natl. Acad. Sci. U.S.A.">
        <title>A global phylogenomic analysis of the shiitake genus Lentinula.</title>
        <authorList>
            <person name="Sierra-Patev S."/>
            <person name="Min B."/>
            <person name="Naranjo-Ortiz M."/>
            <person name="Looney B."/>
            <person name="Konkel Z."/>
            <person name="Slot J.C."/>
            <person name="Sakamoto Y."/>
            <person name="Steenwyk J.L."/>
            <person name="Rokas A."/>
            <person name="Carro J."/>
            <person name="Camarero S."/>
            <person name="Ferreira P."/>
            <person name="Molpeceres G."/>
            <person name="Ruiz-Duenas F.J."/>
            <person name="Serrano A."/>
            <person name="Henrissat B."/>
            <person name="Drula E."/>
            <person name="Hughes K.W."/>
            <person name="Mata J.L."/>
            <person name="Ishikawa N.K."/>
            <person name="Vargas-Isla R."/>
            <person name="Ushijima S."/>
            <person name="Smith C.A."/>
            <person name="Donoghue J."/>
            <person name="Ahrendt S."/>
            <person name="Andreopoulos W."/>
            <person name="He G."/>
            <person name="LaButti K."/>
            <person name="Lipzen A."/>
            <person name="Ng V."/>
            <person name="Riley R."/>
            <person name="Sandor L."/>
            <person name="Barry K."/>
            <person name="Martinez A.T."/>
            <person name="Xiao Y."/>
            <person name="Gibbons J.G."/>
            <person name="Terashima K."/>
            <person name="Grigoriev I.V."/>
            <person name="Hibbett D."/>
        </authorList>
    </citation>
    <scope>NUCLEOTIDE SEQUENCE [LARGE SCALE GENOMIC DNA]</scope>
    <source>
        <strain evidence="8 9">TFB7810</strain>
    </source>
</reference>
<keyword evidence="4 6" id="KW-0863">Zinc-finger</keyword>
<evidence type="ECO:0000256" key="6">
    <source>
        <dbReference type="PROSITE-ProRule" id="PRU00047"/>
    </source>
</evidence>
<evidence type="ECO:0000256" key="1">
    <source>
        <dbReference type="ARBA" id="ARBA00022664"/>
    </source>
</evidence>
<dbReference type="GO" id="GO:0008270">
    <property type="term" value="F:zinc ion binding"/>
    <property type="evidence" value="ECO:0007669"/>
    <property type="project" value="UniProtKB-KW"/>
</dbReference>